<accession>A8ZL00</accession>
<feature type="transmembrane region" description="Helical" evidence="1">
    <location>
        <begin position="12"/>
        <end position="34"/>
    </location>
</feature>
<protein>
    <submittedName>
        <fullName evidence="2">Uncharacterized protein</fullName>
    </submittedName>
</protein>
<dbReference type="HOGENOM" id="CLU_3303009_0_0_3"/>
<dbReference type="KEGG" id="amr:AM1_A0350"/>
<reference evidence="2 3" key="1">
    <citation type="journal article" date="2008" name="Proc. Natl. Acad. Sci. U.S.A.">
        <title>Niche adaptation and genome expansion in the chlorophyll d-producing cyanobacterium Acaryochloris marina.</title>
        <authorList>
            <person name="Swingley W.D."/>
            <person name="Chen M."/>
            <person name="Cheung P.C."/>
            <person name="Conrad A.L."/>
            <person name="Dejesa L.C."/>
            <person name="Hao J."/>
            <person name="Honchak B.M."/>
            <person name="Karbach L.E."/>
            <person name="Kurdoglu A."/>
            <person name="Lahiri S."/>
            <person name="Mastrian S.D."/>
            <person name="Miyashita H."/>
            <person name="Page L."/>
            <person name="Ramakrishna P."/>
            <person name="Satoh S."/>
            <person name="Sattley W.M."/>
            <person name="Shimada Y."/>
            <person name="Taylor H.L."/>
            <person name="Tomo T."/>
            <person name="Tsuchiya T."/>
            <person name="Wang Z.T."/>
            <person name="Raymond J."/>
            <person name="Mimuro M."/>
            <person name="Blankenship R.E."/>
            <person name="Touchman J.W."/>
        </authorList>
    </citation>
    <scope>NUCLEOTIDE SEQUENCE [LARGE SCALE GENOMIC DNA]</scope>
    <source>
        <strain evidence="3">MBIC 11017</strain>
        <plasmid evidence="3">Plasmid pREB1</plasmid>
    </source>
</reference>
<keyword evidence="1" id="KW-0472">Membrane</keyword>
<organism evidence="2 3">
    <name type="scientific">Acaryochloris marina (strain MBIC 11017)</name>
    <dbReference type="NCBI Taxonomy" id="329726"/>
    <lineage>
        <taxon>Bacteria</taxon>
        <taxon>Bacillati</taxon>
        <taxon>Cyanobacteriota</taxon>
        <taxon>Cyanophyceae</taxon>
        <taxon>Acaryochloridales</taxon>
        <taxon>Acaryochloridaceae</taxon>
        <taxon>Acaryochloris</taxon>
    </lineage>
</organism>
<dbReference type="Proteomes" id="UP000000268">
    <property type="component" value="Plasmid pREB1"/>
</dbReference>
<gene>
    <name evidence="2" type="ordered locus">AM1_A0350</name>
</gene>
<keyword evidence="1" id="KW-1133">Transmembrane helix</keyword>
<name>A8ZL00_ACAM1</name>
<proteinExistence type="predicted"/>
<keyword evidence="2" id="KW-0614">Plasmid</keyword>
<geneLocation type="plasmid" evidence="2 3">
    <name>pREB1</name>
</geneLocation>
<evidence type="ECO:0000313" key="3">
    <source>
        <dbReference type="Proteomes" id="UP000000268"/>
    </source>
</evidence>
<keyword evidence="1" id="KW-0812">Transmembrane</keyword>
<dbReference type="EMBL" id="CP000838">
    <property type="protein sequence ID" value="ABW31468.1"/>
    <property type="molecule type" value="Genomic_DNA"/>
</dbReference>
<dbReference type="AlphaFoldDB" id="A8ZL00"/>
<keyword evidence="3" id="KW-1185">Reference proteome</keyword>
<evidence type="ECO:0000313" key="2">
    <source>
        <dbReference type="EMBL" id="ABW31468.1"/>
    </source>
</evidence>
<evidence type="ECO:0000256" key="1">
    <source>
        <dbReference type="SAM" id="Phobius"/>
    </source>
</evidence>
<sequence>MDIPHRDIPAGLSFRGIALISFRVLVILDIPQFARPNLS</sequence>